<dbReference type="Gene3D" id="3.30.1360.10">
    <property type="entry name" value="RNA polymerase, RBP11-like subunit"/>
    <property type="match status" value="1"/>
</dbReference>
<comment type="catalytic activity">
    <reaction evidence="10 11">
        <text>RNA(n) + a ribonucleoside 5'-triphosphate = RNA(n+1) + diphosphate</text>
        <dbReference type="Rhea" id="RHEA:21248"/>
        <dbReference type="Rhea" id="RHEA-COMP:14527"/>
        <dbReference type="Rhea" id="RHEA-COMP:17342"/>
        <dbReference type="ChEBI" id="CHEBI:33019"/>
        <dbReference type="ChEBI" id="CHEBI:61557"/>
        <dbReference type="ChEBI" id="CHEBI:140395"/>
        <dbReference type="EC" id="2.7.7.6"/>
    </reaction>
</comment>
<evidence type="ECO:0000313" key="14">
    <source>
        <dbReference type="Proteomes" id="UP000034160"/>
    </source>
</evidence>
<dbReference type="InterPro" id="IPR036643">
    <property type="entry name" value="RNApol_insert_sf"/>
</dbReference>
<evidence type="ECO:0000313" key="13">
    <source>
        <dbReference type="EMBL" id="KKS32169.1"/>
    </source>
</evidence>
<evidence type="ECO:0000259" key="12">
    <source>
        <dbReference type="SMART" id="SM00662"/>
    </source>
</evidence>
<evidence type="ECO:0000256" key="3">
    <source>
        <dbReference type="ARBA" id="ARBA00015972"/>
    </source>
</evidence>
<evidence type="ECO:0000256" key="10">
    <source>
        <dbReference type="ARBA" id="ARBA00048552"/>
    </source>
</evidence>
<dbReference type="GO" id="GO:0003899">
    <property type="term" value="F:DNA-directed RNA polymerase activity"/>
    <property type="evidence" value="ECO:0007669"/>
    <property type="project" value="UniProtKB-UniRule"/>
</dbReference>
<comment type="subunit">
    <text evidence="11">Homodimer. The RNAP catalytic core consists of 2 alpha, 1 beta, 1 beta' and 1 omega subunit. When a sigma factor is associated with the core the holoenzyme is formed, which can initiate transcription.</text>
</comment>
<dbReference type="Pfam" id="PF01193">
    <property type="entry name" value="RNA_pol_L"/>
    <property type="match status" value="1"/>
</dbReference>
<dbReference type="FunFam" id="2.170.120.12:FF:000001">
    <property type="entry name" value="DNA-directed RNA polymerase subunit alpha"/>
    <property type="match status" value="1"/>
</dbReference>
<dbReference type="HAMAP" id="MF_00059">
    <property type="entry name" value="RNApol_bact_RpoA"/>
    <property type="match status" value="1"/>
</dbReference>
<keyword evidence="7 11" id="KW-0804">Transcription</keyword>
<dbReference type="SUPFAM" id="SSF56553">
    <property type="entry name" value="Insert subdomain of RNA polymerase alpha subunit"/>
    <property type="match status" value="1"/>
</dbReference>
<evidence type="ECO:0000256" key="2">
    <source>
        <dbReference type="ARBA" id="ARBA00012418"/>
    </source>
</evidence>
<comment type="caution">
    <text evidence="13">The sequence shown here is derived from an EMBL/GenBank/DDBJ whole genome shotgun (WGS) entry which is preliminary data.</text>
</comment>
<dbReference type="AlphaFoldDB" id="A0A0G0Y5Z8"/>
<feature type="domain" description="DNA-directed RNA polymerase RpoA/D/Rpb3-type" evidence="12">
    <location>
        <begin position="17"/>
        <end position="223"/>
    </location>
</feature>
<dbReference type="Proteomes" id="UP000034160">
    <property type="component" value="Unassembled WGS sequence"/>
</dbReference>
<feature type="region of interest" description="Alpha N-terminal domain (alpha-NTD)" evidence="11">
    <location>
        <begin position="1"/>
        <end position="224"/>
    </location>
</feature>
<gene>
    <name evidence="11" type="primary">rpoA</name>
    <name evidence="13" type="ORF">UU93_C0009G0007</name>
</gene>
<keyword evidence="4 11" id="KW-0240">DNA-directed RNA polymerase</keyword>
<dbReference type="STRING" id="1618356.UU93_C0009G0007"/>
<evidence type="ECO:0000256" key="6">
    <source>
        <dbReference type="ARBA" id="ARBA00022695"/>
    </source>
</evidence>
<dbReference type="GO" id="GO:0005737">
    <property type="term" value="C:cytoplasm"/>
    <property type="evidence" value="ECO:0007669"/>
    <property type="project" value="UniProtKB-ARBA"/>
</dbReference>
<dbReference type="EMBL" id="LCCN01000009">
    <property type="protein sequence ID" value="KKS32169.1"/>
    <property type="molecule type" value="Genomic_DNA"/>
</dbReference>
<dbReference type="SMART" id="SM00662">
    <property type="entry name" value="RPOLD"/>
    <property type="match status" value="1"/>
</dbReference>
<dbReference type="GO" id="GO:0006351">
    <property type="term" value="P:DNA-templated transcription"/>
    <property type="evidence" value="ECO:0007669"/>
    <property type="project" value="UniProtKB-UniRule"/>
</dbReference>
<dbReference type="NCBIfam" id="TIGR02027">
    <property type="entry name" value="rpoA"/>
    <property type="match status" value="1"/>
</dbReference>
<evidence type="ECO:0000256" key="9">
    <source>
        <dbReference type="ARBA" id="ARBA00033070"/>
    </source>
</evidence>
<name>A0A0G0Y5Z8_9BACT</name>
<evidence type="ECO:0000256" key="1">
    <source>
        <dbReference type="ARBA" id="ARBA00007123"/>
    </source>
</evidence>
<dbReference type="InterPro" id="IPR011262">
    <property type="entry name" value="DNA-dir_RNA_pol_insert"/>
</dbReference>
<dbReference type="EC" id="2.7.7.6" evidence="2 11"/>
<dbReference type="Gene3D" id="1.10.150.20">
    <property type="entry name" value="5' to 3' exonuclease, C-terminal subdomain"/>
    <property type="match status" value="1"/>
</dbReference>
<feature type="region of interest" description="Alpha C-terminal domain (alpha-CTD)" evidence="11">
    <location>
        <begin position="243"/>
        <end position="304"/>
    </location>
</feature>
<dbReference type="GO" id="GO:0000428">
    <property type="term" value="C:DNA-directed RNA polymerase complex"/>
    <property type="evidence" value="ECO:0007669"/>
    <property type="project" value="UniProtKB-KW"/>
</dbReference>
<dbReference type="Gene3D" id="2.170.120.12">
    <property type="entry name" value="DNA-directed RNA polymerase, insert domain"/>
    <property type="match status" value="1"/>
</dbReference>
<dbReference type="Pfam" id="PF01000">
    <property type="entry name" value="RNA_pol_A_bac"/>
    <property type="match status" value="1"/>
</dbReference>
<dbReference type="PATRIC" id="fig|1618356.3.peg.501"/>
<comment type="similarity">
    <text evidence="1 11">Belongs to the RNA polymerase alpha chain family.</text>
</comment>
<evidence type="ECO:0000256" key="8">
    <source>
        <dbReference type="ARBA" id="ARBA00032524"/>
    </source>
</evidence>
<dbReference type="InterPro" id="IPR036603">
    <property type="entry name" value="RBP11-like"/>
</dbReference>
<sequence>MTQTQFTIQTLESTKNSGKFAIEPLAQGFGHTLGNSLRRVLLSSVPGAAITLVKIDGVNHQFSTIEGVREDIVAIILALKQLRVSYAGLEPVKITLSAKGPAEVKASDFDCPAEVKIVNPELVIAHLMDKSSKFSLEATVESGYGYSPAEDRKSTTLGLIAIDAVFTPVTRVNFAVEATRVGRVTNFDRLTIEIFTDGTISAMDALTNSAQTLVGYFSAIASPETISAGVTPTTTASSASKHPLASITIEELDLPTRIANALQKAGFETVGSLLSVPHDQLAKVKNLGAKSVKIVEAALAERGI</sequence>
<dbReference type="GO" id="GO:0003677">
    <property type="term" value="F:DNA binding"/>
    <property type="evidence" value="ECO:0007669"/>
    <property type="project" value="UniProtKB-UniRule"/>
</dbReference>
<evidence type="ECO:0000256" key="4">
    <source>
        <dbReference type="ARBA" id="ARBA00022478"/>
    </source>
</evidence>
<dbReference type="InterPro" id="IPR011263">
    <property type="entry name" value="DNA-dir_RNA_pol_RpoA/D/Rpb3"/>
</dbReference>
<evidence type="ECO:0000256" key="11">
    <source>
        <dbReference type="HAMAP-Rule" id="MF_00059"/>
    </source>
</evidence>
<dbReference type="GO" id="GO:0046983">
    <property type="term" value="F:protein dimerization activity"/>
    <property type="evidence" value="ECO:0007669"/>
    <property type="project" value="InterPro"/>
</dbReference>
<dbReference type="NCBIfam" id="NF003519">
    <property type="entry name" value="PRK05182.2-5"/>
    <property type="match status" value="1"/>
</dbReference>
<dbReference type="SUPFAM" id="SSF47789">
    <property type="entry name" value="C-terminal domain of RNA polymerase alpha subunit"/>
    <property type="match status" value="1"/>
</dbReference>
<protein>
    <recommendedName>
        <fullName evidence="3 11">DNA-directed RNA polymerase subunit alpha</fullName>
        <shortName evidence="11">RNAP subunit alpha</shortName>
        <ecNumber evidence="2 11">2.7.7.6</ecNumber>
    </recommendedName>
    <alternativeName>
        <fullName evidence="9 11">RNA polymerase subunit alpha</fullName>
    </alternativeName>
    <alternativeName>
        <fullName evidence="8 11">Transcriptase subunit alpha</fullName>
    </alternativeName>
</protein>
<comment type="function">
    <text evidence="11">DNA-dependent RNA polymerase catalyzes the transcription of DNA into RNA using the four ribonucleoside triphosphates as substrates.</text>
</comment>
<proteinExistence type="inferred from homology"/>
<keyword evidence="5 11" id="KW-0808">Transferase</keyword>
<dbReference type="CDD" id="cd06928">
    <property type="entry name" value="RNAP_alpha_NTD"/>
    <property type="match status" value="1"/>
</dbReference>
<dbReference type="InterPro" id="IPR011260">
    <property type="entry name" value="RNAP_asu_C"/>
</dbReference>
<organism evidence="13 14">
    <name type="scientific">Candidatus Amesbacteria bacterium GW2011_GWA2_42_12</name>
    <dbReference type="NCBI Taxonomy" id="1618356"/>
    <lineage>
        <taxon>Bacteria</taxon>
        <taxon>Candidatus Amesiibacteriota</taxon>
    </lineage>
</organism>
<evidence type="ECO:0000256" key="5">
    <source>
        <dbReference type="ARBA" id="ARBA00022679"/>
    </source>
</evidence>
<dbReference type="InterPro" id="IPR011773">
    <property type="entry name" value="DNA-dir_RpoA"/>
</dbReference>
<evidence type="ECO:0000256" key="7">
    <source>
        <dbReference type="ARBA" id="ARBA00023163"/>
    </source>
</evidence>
<comment type="domain">
    <text evidence="11">The N-terminal domain is essential for RNAP assembly and basal transcription, whereas the C-terminal domain is involved in interaction with transcriptional regulators and with upstream promoter elements.</text>
</comment>
<dbReference type="SUPFAM" id="SSF55257">
    <property type="entry name" value="RBP11-like subunits of RNA polymerase"/>
    <property type="match status" value="1"/>
</dbReference>
<accession>A0A0G0Y5Z8</accession>
<reference evidence="13 14" key="1">
    <citation type="journal article" date="2015" name="Nature">
        <title>rRNA introns, odd ribosomes, and small enigmatic genomes across a large radiation of phyla.</title>
        <authorList>
            <person name="Brown C.T."/>
            <person name="Hug L.A."/>
            <person name="Thomas B.C."/>
            <person name="Sharon I."/>
            <person name="Castelle C.J."/>
            <person name="Singh A."/>
            <person name="Wilkins M.J."/>
            <person name="Williams K.H."/>
            <person name="Banfield J.F."/>
        </authorList>
    </citation>
    <scope>NUCLEOTIDE SEQUENCE [LARGE SCALE GENOMIC DNA]</scope>
</reference>
<keyword evidence="6 11" id="KW-0548">Nucleotidyltransferase</keyword>
<dbReference type="Pfam" id="PF03118">
    <property type="entry name" value="RNA_pol_A_CTD"/>
    <property type="match status" value="1"/>
</dbReference>